<evidence type="ECO:0000313" key="2">
    <source>
        <dbReference type="EMBL" id="QJA58564.1"/>
    </source>
</evidence>
<accession>A0A6M3IMG4</accession>
<organism evidence="2">
    <name type="scientific">viral metagenome</name>
    <dbReference type="NCBI Taxonomy" id="1070528"/>
    <lineage>
        <taxon>unclassified sequences</taxon>
        <taxon>metagenomes</taxon>
        <taxon>organismal metagenomes</taxon>
    </lineage>
</organism>
<dbReference type="EMBL" id="MT141329">
    <property type="protein sequence ID" value="QJA58564.1"/>
    <property type="molecule type" value="Genomic_DNA"/>
</dbReference>
<evidence type="ECO:0000313" key="3">
    <source>
        <dbReference type="EMBL" id="QJA69730.1"/>
    </source>
</evidence>
<dbReference type="AlphaFoldDB" id="A0A6M3IMG4"/>
<dbReference type="EMBL" id="MT141731">
    <property type="protein sequence ID" value="QJA69730.1"/>
    <property type="molecule type" value="Genomic_DNA"/>
</dbReference>
<protein>
    <submittedName>
        <fullName evidence="2">Uncharacterized protein</fullName>
    </submittedName>
</protein>
<name>A0A6M3IMG4_9ZZZZ</name>
<feature type="region of interest" description="Disordered" evidence="1">
    <location>
        <begin position="50"/>
        <end position="70"/>
    </location>
</feature>
<sequence>MKTIKCECGSGECEHSDRKFLWSYRDKVIILNVRGATELMAKLKAFLDRGKENSHASDGSVYEVSDMRKA</sequence>
<gene>
    <name evidence="3" type="ORF">MM415A04335_0010</name>
    <name evidence="2" type="ORF">MM415B01437_0016</name>
</gene>
<proteinExistence type="predicted"/>
<reference evidence="2" key="1">
    <citation type="submission" date="2020-03" db="EMBL/GenBank/DDBJ databases">
        <title>The deep terrestrial virosphere.</title>
        <authorList>
            <person name="Holmfeldt K."/>
            <person name="Nilsson E."/>
            <person name="Simone D."/>
            <person name="Lopez-Fernandez M."/>
            <person name="Wu X."/>
            <person name="de Brujin I."/>
            <person name="Lundin D."/>
            <person name="Andersson A."/>
            <person name="Bertilsson S."/>
            <person name="Dopson M."/>
        </authorList>
    </citation>
    <scope>NUCLEOTIDE SEQUENCE</scope>
    <source>
        <strain evidence="3">MM415A04335</strain>
        <strain evidence="2">MM415B01437</strain>
    </source>
</reference>
<evidence type="ECO:0000256" key="1">
    <source>
        <dbReference type="SAM" id="MobiDB-lite"/>
    </source>
</evidence>